<sequence length="318" mass="35094">MAMQLLRHTKPTGPLKRELFFRPQGDSLKNLPPSLYLNLARGNCKEELGTGPTEFQAEQFSEVAPESLIFNPPPLHCSPIPKTESTRTTGMRMGEGDRKRDKMEQVDNNEEILGILLLPKPRTLLPASPSRPAPSEECPAGLVFKMMEYTTTASREQPCYEGNCTSDEAKSQQCRAAPLPPALNLASTEPRRTTRACNWTESHSGAPLYKQEAEMDRGSSRILHLHDNDGANVMLVKGIALTLSPLRAPSIHTNLLTDRRGSQTAPSSPQLGPTRFPGHVSVAPQAAAGSPEQQLIIQDPRRTRIGHTEQIQQEHSFR</sequence>
<dbReference type="Proteomes" id="UP001153269">
    <property type="component" value="Unassembled WGS sequence"/>
</dbReference>
<organism evidence="2 3">
    <name type="scientific">Pleuronectes platessa</name>
    <name type="common">European plaice</name>
    <dbReference type="NCBI Taxonomy" id="8262"/>
    <lineage>
        <taxon>Eukaryota</taxon>
        <taxon>Metazoa</taxon>
        <taxon>Chordata</taxon>
        <taxon>Craniata</taxon>
        <taxon>Vertebrata</taxon>
        <taxon>Euteleostomi</taxon>
        <taxon>Actinopterygii</taxon>
        <taxon>Neopterygii</taxon>
        <taxon>Teleostei</taxon>
        <taxon>Neoteleostei</taxon>
        <taxon>Acanthomorphata</taxon>
        <taxon>Carangaria</taxon>
        <taxon>Pleuronectiformes</taxon>
        <taxon>Pleuronectoidei</taxon>
        <taxon>Pleuronectidae</taxon>
        <taxon>Pleuronectes</taxon>
    </lineage>
</organism>
<name>A0A9N7YSW1_PLEPL</name>
<evidence type="ECO:0000313" key="3">
    <source>
        <dbReference type="Proteomes" id="UP001153269"/>
    </source>
</evidence>
<feature type="region of interest" description="Disordered" evidence="1">
    <location>
        <begin position="255"/>
        <end position="318"/>
    </location>
</feature>
<accession>A0A9N7YSW1</accession>
<gene>
    <name evidence="2" type="ORF">PLEPLA_LOCUS24870</name>
</gene>
<dbReference type="AlphaFoldDB" id="A0A9N7YSW1"/>
<evidence type="ECO:0000256" key="1">
    <source>
        <dbReference type="SAM" id="MobiDB-lite"/>
    </source>
</evidence>
<reference evidence="2" key="1">
    <citation type="submission" date="2020-03" db="EMBL/GenBank/DDBJ databases">
        <authorList>
            <person name="Weist P."/>
        </authorList>
    </citation>
    <scope>NUCLEOTIDE SEQUENCE</scope>
</reference>
<keyword evidence="3" id="KW-1185">Reference proteome</keyword>
<protein>
    <submittedName>
        <fullName evidence="2">Uncharacterized protein</fullName>
    </submittedName>
</protein>
<evidence type="ECO:0000313" key="2">
    <source>
        <dbReference type="EMBL" id="CAB1436837.1"/>
    </source>
</evidence>
<feature type="compositionally biased region" description="Polar residues" evidence="1">
    <location>
        <begin position="255"/>
        <end position="271"/>
    </location>
</feature>
<proteinExistence type="predicted"/>
<comment type="caution">
    <text evidence="2">The sequence shown here is derived from an EMBL/GenBank/DDBJ whole genome shotgun (WGS) entry which is preliminary data.</text>
</comment>
<feature type="compositionally biased region" description="Polar residues" evidence="1">
    <location>
        <begin position="309"/>
        <end position="318"/>
    </location>
</feature>
<dbReference type="EMBL" id="CADEAL010001946">
    <property type="protein sequence ID" value="CAB1436837.1"/>
    <property type="molecule type" value="Genomic_DNA"/>
</dbReference>
<feature type="region of interest" description="Disordered" evidence="1">
    <location>
        <begin position="71"/>
        <end position="102"/>
    </location>
</feature>